<proteinExistence type="inferred from homology"/>
<feature type="domain" description="G-protein coupled receptors family 1 profile" evidence="8">
    <location>
        <begin position="48"/>
        <end position="285"/>
    </location>
</feature>
<keyword evidence="6" id="KW-0807">Transducer</keyword>
<dbReference type="SMART" id="SM01381">
    <property type="entry name" value="7TM_GPCR_Srsx"/>
    <property type="match status" value="1"/>
</dbReference>
<evidence type="ECO:0000259" key="8">
    <source>
        <dbReference type="PROSITE" id="PS50262"/>
    </source>
</evidence>
<dbReference type="PRINTS" id="PR00237">
    <property type="entry name" value="GPCRRHODOPSN"/>
</dbReference>
<accession>A0A913WQU5</accession>
<reference evidence="9" key="1">
    <citation type="submission" date="2022-11" db="UniProtKB">
        <authorList>
            <consortium name="EnsemblMetazoa"/>
        </authorList>
    </citation>
    <scope>IDENTIFICATION</scope>
</reference>
<keyword evidence="5 7" id="KW-0472">Membrane</keyword>
<dbReference type="EnsemblMetazoa" id="XM_021037063.2">
    <property type="protein sequence ID" value="XP_020892722.1"/>
    <property type="gene ID" value="LOC110231983"/>
</dbReference>
<dbReference type="OrthoDB" id="10042731at2759"/>
<comment type="subcellular location">
    <subcellularLocation>
        <location evidence="1">Cell membrane</location>
        <topology evidence="1">Multi-pass membrane protein</topology>
    </subcellularLocation>
</comment>
<dbReference type="PROSITE" id="PS50262">
    <property type="entry name" value="G_PROTEIN_RECEP_F1_2"/>
    <property type="match status" value="1"/>
</dbReference>
<dbReference type="AlphaFoldDB" id="A0A913WQU5"/>
<dbReference type="GO" id="GO:0005886">
    <property type="term" value="C:plasma membrane"/>
    <property type="evidence" value="ECO:0007669"/>
    <property type="project" value="UniProtKB-SubCell"/>
</dbReference>
<evidence type="ECO:0000256" key="6">
    <source>
        <dbReference type="RuleBase" id="RU000688"/>
    </source>
</evidence>
<dbReference type="KEGG" id="epa:110231983"/>
<feature type="transmembrane region" description="Helical" evidence="7">
    <location>
        <begin position="265"/>
        <end position="287"/>
    </location>
</feature>
<dbReference type="Proteomes" id="UP000887567">
    <property type="component" value="Unplaced"/>
</dbReference>
<dbReference type="InterPro" id="IPR000276">
    <property type="entry name" value="GPCR_Rhodpsn"/>
</dbReference>
<dbReference type="OMA" id="RMYLANN"/>
<dbReference type="GO" id="GO:0004930">
    <property type="term" value="F:G protein-coupled receptor activity"/>
    <property type="evidence" value="ECO:0007669"/>
    <property type="project" value="UniProtKB-KW"/>
</dbReference>
<keyword evidence="3 6" id="KW-0812">Transmembrane</keyword>
<keyword evidence="2" id="KW-1003">Cell membrane</keyword>
<evidence type="ECO:0000256" key="7">
    <source>
        <dbReference type="SAM" id="Phobius"/>
    </source>
</evidence>
<comment type="similarity">
    <text evidence="6">Belongs to the G-protein coupled receptor 1 family.</text>
</comment>
<keyword evidence="4 7" id="KW-1133">Transmembrane helix</keyword>
<dbReference type="PANTHER" id="PTHR22750">
    <property type="entry name" value="G-PROTEIN COUPLED RECEPTOR"/>
    <property type="match status" value="1"/>
</dbReference>
<dbReference type="GeneID" id="110231983"/>
<dbReference type="Pfam" id="PF00001">
    <property type="entry name" value="7tm_1"/>
    <property type="match status" value="1"/>
</dbReference>
<keyword evidence="10" id="KW-1185">Reference proteome</keyword>
<feature type="transmembrane region" description="Helical" evidence="7">
    <location>
        <begin position="177"/>
        <end position="198"/>
    </location>
</feature>
<dbReference type="Gene3D" id="1.20.1070.10">
    <property type="entry name" value="Rhodopsin 7-helix transmembrane proteins"/>
    <property type="match status" value="1"/>
</dbReference>
<keyword evidence="6" id="KW-0675">Receptor</keyword>
<evidence type="ECO:0000256" key="1">
    <source>
        <dbReference type="ARBA" id="ARBA00004651"/>
    </source>
</evidence>
<feature type="transmembrane region" description="Helical" evidence="7">
    <location>
        <begin position="109"/>
        <end position="130"/>
    </location>
</feature>
<sequence length="311" mass="35896">MEPNETSISRCSTITTYFLHFSRNFSYDRYLLSVFAVNCFICLIASFSNFVIILTILKTKSLQTAPNILLLGLAVSDFFVGIITIPFFLIYKFSEYNRDVSSYCFSGIVYVYSAAILATISFLNLTAVTADRFFAIQLHLRYKQLITSKLYTKLLLLIWFTCITGVVMRMYLANNFYYLLVACVIFVMMLVLNAVFIFKVAKTIRRHKTQIRTHATPGTLNMPKYRKTVSTMYYIIGAFVVCYFTFASALILVTCDRSFSFRNRALFTVGETFLLSNSALNPVIYCWRIKEIRTTSLKLLKNIVKKREMIE</sequence>
<feature type="transmembrane region" description="Helical" evidence="7">
    <location>
        <begin position="232"/>
        <end position="253"/>
    </location>
</feature>
<dbReference type="PROSITE" id="PS00237">
    <property type="entry name" value="G_PROTEIN_RECEP_F1_1"/>
    <property type="match status" value="1"/>
</dbReference>
<evidence type="ECO:0000313" key="9">
    <source>
        <dbReference type="EnsemblMetazoa" id="XP_020892722.1"/>
    </source>
</evidence>
<feature type="transmembrane region" description="Helical" evidence="7">
    <location>
        <begin position="68"/>
        <end position="89"/>
    </location>
</feature>
<evidence type="ECO:0000256" key="2">
    <source>
        <dbReference type="ARBA" id="ARBA00022475"/>
    </source>
</evidence>
<evidence type="ECO:0000256" key="4">
    <source>
        <dbReference type="ARBA" id="ARBA00022989"/>
    </source>
</evidence>
<feature type="transmembrane region" description="Helical" evidence="7">
    <location>
        <begin position="30"/>
        <end position="56"/>
    </location>
</feature>
<name>A0A913WQU5_EXADI</name>
<evidence type="ECO:0000256" key="5">
    <source>
        <dbReference type="ARBA" id="ARBA00023136"/>
    </source>
</evidence>
<evidence type="ECO:0000256" key="3">
    <source>
        <dbReference type="ARBA" id="ARBA00022692"/>
    </source>
</evidence>
<dbReference type="SUPFAM" id="SSF81321">
    <property type="entry name" value="Family A G protein-coupled receptor-like"/>
    <property type="match status" value="1"/>
</dbReference>
<feature type="transmembrane region" description="Helical" evidence="7">
    <location>
        <begin position="150"/>
        <end position="171"/>
    </location>
</feature>
<dbReference type="InterPro" id="IPR017452">
    <property type="entry name" value="GPCR_Rhodpsn_7TM"/>
</dbReference>
<protein>
    <recommendedName>
        <fullName evidence="8">G-protein coupled receptors family 1 profile domain-containing protein</fullName>
    </recommendedName>
</protein>
<organism evidence="9 10">
    <name type="scientific">Exaiptasia diaphana</name>
    <name type="common">Tropical sea anemone</name>
    <name type="synonym">Aiptasia pulchella</name>
    <dbReference type="NCBI Taxonomy" id="2652724"/>
    <lineage>
        <taxon>Eukaryota</taxon>
        <taxon>Metazoa</taxon>
        <taxon>Cnidaria</taxon>
        <taxon>Anthozoa</taxon>
        <taxon>Hexacorallia</taxon>
        <taxon>Actiniaria</taxon>
        <taxon>Aiptasiidae</taxon>
        <taxon>Exaiptasia</taxon>
    </lineage>
</organism>
<dbReference type="RefSeq" id="XP_020892722.1">
    <property type="nucleotide sequence ID" value="XM_021037063.2"/>
</dbReference>
<dbReference type="CDD" id="cd00637">
    <property type="entry name" value="7tm_classA_rhodopsin-like"/>
    <property type="match status" value="1"/>
</dbReference>
<evidence type="ECO:0000313" key="10">
    <source>
        <dbReference type="Proteomes" id="UP000887567"/>
    </source>
</evidence>
<keyword evidence="6" id="KW-0297">G-protein coupled receptor</keyword>